<evidence type="ECO:0000313" key="3">
    <source>
        <dbReference type="Proteomes" id="UP001604277"/>
    </source>
</evidence>
<organism evidence="2 3">
    <name type="scientific">Forsythia ovata</name>
    <dbReference type="NCBI Taxonomy" id="205694"/>
    <lineage>
        <taxon>Eukaryota</taxon>
        <taxon>Viridiplantae</taxon>
        <taxon>Streptophyta</taxon>
        <taxon>Embryophyta</taxon>
        <taxon>Tracheophyta</taxon>
        <taxon>Spermatophyta</taxon>
        <taxon>Magnoliopsida</taxon>
        <taxon>eudicotyledons</taxon>
        <taxon>Gunneridae</taxon>
        <taxon>Pentapetalae</taxon>
        <taxon>asterids</taxon>
        <taxon>lamiids</taxon>
        <taxon>Lamiales</taxon>
        <taxon>Oleaceae</taxon>
        <taxon>Forsythieae</taxon>
        <taxon>Forsythia</taxon>
    </lineage>
</organism>
<dbReference type="Proteomes" id="UP001604277">
    <property type="component" value="Unassembled WGS sequence"/>
</dbReference>
<feature type="domain" description="Transposase (putative) gypsy type" evidence="1">
    <location>
        <begin position="67"/>
        <end position="102"/>
    </location>
</feature>
<protein>
    <recommendedName>
        <fullName evidence="1">Transposase (putative) gypsy type domain-containing protein</fullName>
    </recommendedName>
</protein>
<comment type="caution">
    <text evidence="2">The sequence shown here is derived from an EMBL/GenBank/DDBJ whole genome shotgun (WGS) entry which is preliminary data.</text>
</comment>
<evidence type="ECO:0000313" key="2">
    <source>
        <dbReference type="EMBL" id="KAL2495641.1"/>
    </source>
</evidence>
<proteinExistence type="predicted"/>
<dbReference type="AlphaFoldDB" id="A0ABD1S4M4"/>
<dbReference type="EMBL" id="JBFOLJ010000011">
    <property type="protein sequence ID" value="KAL2495641.1"/>
    <property type="molecule type" value="Genomic_DNA"/>
</dbReference>
<gene>
    <name evidence="2" type="ORF">Fot_39398</name>
</gene>
<accession>A0ABD1S4M4</accession>
<name>A0ABD1S4M4_9LAMI</name>
<dbReference type="InterPro" id="IPR007321">
    <property type="entry name" value="Transposase_28"/>
</dbReference>
<dbReference type="Pfam" id="PF04195">
    <property type="entry name" value="Transposase_28"/>
    <property type="match status" value="1"/>
</dbReference>
<sequence>MDMVEEWVEYIRDLFEGHEDLEPDLPIGRAVNIQQNEREILNSKGSEADLLEQNGHALLSGNGQVAIMSDALACGMRLPLYPFFRAVLRSYNLCPYPLSPNFGTRAIGTRAIVAGSMPGLPYALICISYIVQIKQVHQRDGEPKEGVKD</sequence>
<reference evidence="3" key="1">
    <citation type="submission" date="2024-07" db="EMBL/GenBank/DDBJ databases">
        <title>Two chromosome-level genome assemblies of Korean endemic species Abeliophyllum distichum and Forsythia ovata (Oleaceae).</title>
        <authorList>
            <person name="Jang H."/>
        </authorList>
    </citation>
    <scope>NUCLEOTIDE SEQUENCE [LARGE SCALE GENOMIC DNA]</scope>
</reference>
<keyword evidence="3" id="KW-1185">Reference proteome</keyword>
<evidence type="ECO:0000259" key="1">
    <source>
        <dbReference type="Pfam" id="PF04195"/>
    </source>
</evidence>